<sequence length="69" mass="7512">MRASISILTLAATGAVLGGCAADPRMPESGYQWERRQDRIEQEWRARQAKAAPAQPTSTNGAPAPEDRF</sequence>
<keyword evidence="4" id="KW-1185">Reference proteome</keyword>
<keyword evidence="2" id="KW-0732">Signal</keyword>
<feature type="region of interest" description="Disordered" evidence="1">
    <location>
        <begin position="43"/>
        <end position="69"/>
    </location>
</feature>
<evidence type="ECO:0000313" key="3">
    <source>
        <dbReference type="EMBL" id="URI16681.1"/>
    </source>
</evidence>
<protein>
    <recommendedName>
        <fullName evidence="5">Lipoprotein</fullName>
    </recommendedName>
</protein>
<dbReference type="RefSeq" id="WP_249750639.1">
    <property type="nucleotide sequence ID" value="NZ_CP097298.1"/>
</dbReference>
<accession>A0ABY4SSF1</accession>
<name>A0ABY4SSF1_9CAUL</name>
<feature type="chain" id="PRO_5045543092" description="Lipoprotein" evidence="2">
    <location>
        <begin position="22"/>
        <end position="69"/>
    </location>
</feature>
<evidence type="ECO:0008006" key="5">
    <source>
        <dbReference type="Google" id="ProtNLM"/>
    </source>
</evidence>
<evidence type="ECO:0000256" key="1">
    <source>
        <dbReference type="SAM" id="MobiDB-lite"/>
    </source>
</evidence>
<reference evidence="3" key="1">
    <citation type="submission" date="2022-05" db="EMBL/GenBank/DDBJ databases">
        <title>Brevundimonas albigilva TT17 genome sequence.</title>
        <authorList>
            <person name="Lee K."/>
            <person name="Son H."/>
        </authorList>
    </citation>
    <scope>NUCLEOTIDE SEQUENCE</scope>
    <source>
        <strain evidence="3">TT17</strain>
    </source>
</reference>
<dbReference type="EMBL" id="CP097649">
    <property type="protein sequence ID" value="URI16681.1"/>
    <property type="molecule type" value="Genomic_DNA"/>
</dbReference>
<dbReference type="Proteomes" id="UP001055429">
    <property type="component" value="Chromosome"/>
</dbReference>
<proteinExistence type="predicted"/>
<organism evidence="3 4">
    <name type="scientific">Brevundimonas albigilva</name>
    <dbReference type="NCBI Taxonomy" id="1312364"/>
    <lineage>
        <taxon>Bacteria</taxon>
        <taxon>Pseudomonadati</taxon>
        <taxon>Pseudomonadota</taxon>
        <taxon>Alphaproteobacteria</taxon>
        <taxon>Caulobacterales</taxon>
        <taxon>Caulobacteraceae</taxon>
        <taxon>Brevundimonas</taxon>
    </lineage>
</organism>
<feature type="signal peptide" evidence="2">
    <location>
        <begin position="1"/>
        <end position="21"/>
    </location>
</feature>
<evidence type="ECO:0000256" key="2">
    <source>
        <dbReference type="SAM" id="SignalP"/>
    </source>
</evidence>
<gene>
    <name evidence="3" type="ORF">M8231_06860</name>
</gene>
<evidence type="ECO:0000313" key="4">
    <source>
        <dbReference type="Proteomes" id="UP001055429"/>
    </source>
</evidence>
<dbReference type="PROSITE" id="PS51257">
    <property type="entry name" value="PROKAR_LIPOPROTEIN"/>
    <property type="match status" value="1"/>
</dbReference>